<evidence type="ECO:0000256" key="1">
    <source>
        <dbReference type="SAM" id="MobiDB-lite"/>
    </source>
</evidence>
<reference evidence="2 3" key="1">
    <citation type="submission" date="2017-04" db="EMBL/GenBank/DDBJ databases">
        <authorList>
            <person name="Afonso C.L."/>
            <person name="Miller P.J."/>
            <person name="Scott M.A."/>
            <person name="Spackman E."/>
            <person name="Goraichik I."/>
            <person name="Dimitrov K.M."/>
            <person name="Suarez D.L."/>
            <person name="Swayne D.E."/>
        </authorList>
    </citation>
    <scope>NUCLEOTIDE SEQUENCE [LARGE SCALE GENOMIC DNA]</scope>
    <source>
        <strain evidence="2 3">B5P</strain>
    </source>
</reference>
<dbReference type="OrthoDB" id="7346262at2"/>
<dbReference type="AlphaFoldDB" id="A0A1X7NXT6"/>
<sequence length="198" mass="22018">MNALWKAIAGCLAVLPFLAAAEGGERRLWRSGAYSFSDELGGFILLGVSGIGTKADPFVIEQEMVSASPVTLVIRVASEIRTQGAPGQFATGMMHLRIRSLNNSGIAWTEYEFELQEQLGIPSVHGDGLSFDQRRTSPENRSSDSFRIHDTDFEPNDRLVFSDGHVDPLETADFKFYVTDFTPKLEFYLRQDPRIPLS</sequence>
<dbReference type="Proteomes" id="UP000193083">
    <property type="component" value="Unassembled WGS sequence"/>
</dbReference>
<name>A0A1X7NXT6_9HYPH</name>
<feature type="region of interest" description="Disordered" evidence="1">
    <location>
        <begin position="129"/>
        <end position="149"/>
    </location>
</feature>
<evidence type="ECO:0000313" key="3">
    <source>
        <dbReference type="Proteomes" id="UP000193083"/>
    </source>
</evidence>
<accession>A0A1X7NXT6</accession>
<proteinExistence type="predicted"/>
<gene>
    <name evidence="2" type="ORF">SAMN02982922_2829</name>
</gene>
<dbReference type="EMBL" id="FXBL01000004">
    <property type="protein sequence ID" value="SMH43033.1"/>
    <property type="molecule type" value="Genomic_DNA"/>
</dbReference>
<keyword evidence="3" id="KW-1185">Reference proteome</keyword>
<dbReference type="RefSeq" id="WP_085467654.1">
    <property type="nucleotide sequence ID" value="NZ_FXBL01000004.1"/>
</dbReference>
<organism evidence="2 3">
    <name type="scientific">Mesorhizobium australicum</name>
    <dbReference type="NCBI Taxonomy" id="536018"/>
    <lineage>
        <taxon>Bacteria</taxon>
        <taxon>Pseudomonadati</taxon>
        <taxon>Pseudomonadota</taxon>
        <taxon>Alphaproteobacteria</taxon>
        <taxon>Hyphomicrobiales</taxon>
        <taxon>Phyllobacteriaceae</taxon>
        <taxon>Mesorhizobium</taxon>
    </lineage>
</organism>
<protein>
    <submittedName>
        <fullName evidence="2">Uncharacterized protein</fullName>
    </submittedName>
</protein>
<feature type="compositionally biased region" description="Basic and acidic residues" evidence="1">
    <location>
        <begin position="132"/>
        <end position="149"/>
    </location>
</feature>
<evidence type="ECO:0000313" key="2">
    <source>
        <dbReference type="EMBL" id="SMH43033.1"/>
    </source>
</evidence>